<evidence type="ECO:0008006" key="4">
    <source>
        <dbReference type="Google" id="ProtNLM"/>
    </source>
</evidence>
<keyword evidence="1" id="KW-0812">Transmembrane</keyword>
<dbReference type="AlphaFoldDB" id="A0A084JHV6"/>
<proteinExistence type="predicted"/>
<keyword evidence="3" id="KW-1185">Reference proteome</keyword>
<keyword evidence="1" id="KW-0472">Membrane</keyword>
<protein>
    <recommendedName>
        <fullName evidence="4">DUF4367 domain-containing protein</fullName>
    </recommendedName>
</protein>
<dbReference type="STRING" id="29354.IO98_17850"/>
<organism evidence="2 3">
    <name type="scientific">Lacrimispora celerecrescens</name>
    <dbReference type="NCBI Taxonomy" id="29354"/>
    <lineage>
        <taxon>Bacteria</taxon>
        <taxon>Bacillati</taxon>
        <taxon>Bacillota</taxon>
        <taxon>Clostridia</taxon>
        <taxon>Lachnospirales</taxon>
        <taxon>Lachnospiraceae</taxon>
        <taxon>Lacrimispora</taxon>
    </lineage>
</organism>
<comment type="caution">
    <text evidence="2">The sequence shown here is derived from an EMBL/GenBank/DDBJ whole genome shotgun (WGS) entry which is preliminary data.</text>
</comment>
<reference evidence="2 3" key="1">
    <citation type="submission" date="2014-07" db="EMBL/GenBank/DDBJ databases">
        <title>Draft genome of Clostridium celerecrescens 152B isolated from sediments associated with methane hydrate from Krishna Godavari basin.</title>
        <authorList>
            <person name="Honkalas V.S."/>
            <person name="Dabir A.P."/>
            <person name="Arora P."/>
            <person name="Dhakephalkar P.K."/>
        </authorList>
    </citation>
    <scope>NUCLEOTIDE SEQUENCE [LARGE SCALE GENOMIC DNA]</scope>
    <source>
        <strain evidence="2 3">152B</strain>
    </source>
</reference>
<dbReference type="EMBL" id="JPME01000023">
    <property type="protein sequence ID" value="KEZ88540.1"/>
    <property type="molecule type" value="Genomic_DNA"/>
</dbReference>
<name>A0A084JHV6_9FIRM</name>
<gene>
    <name evidence="2" type="ORF">IO98_17850</name>
</gene>
<evidence type="ECO:0000313" key="2">
    <source>
        <dbReference type="EMBL" id="KEZ88540.1"/>
    </source>
</evidence>
<evidence type="ECO:0000313" key="3">
    <source>
        <dbReference type="Proteomes" id="UP000028525"/>
    </source>
</evidence>
<accession>A0A084JHV6</accession>
<dbReference type="Proteomes" id="UP000028525">
    <property type="component" value="Unassembled WGS sequence"/>
</dbReference>
<evidence type="ECO:0000256" key="1">
    <source>
        <dbReference type="SAM" id="Phobius"/>
    </source>
</evidence>
<feature type="transmembrane region" description="Helical" evidence="1">
    <location>
        <begin position="53"/>
        <end position="74"/>
    </location>
</feature>
<keyword evidence="1" id="KW-1133">Transmembrane helix</keyword>
<sequence>MDNLGDDRLKQIIKSELDQIKPDAHAENRCLREIHKKIEMRSRIMKFNKKRMVAALAAVCTITVMGTVTAIAGGKITGLFSSTSRDEMVHSKAELIQLAERQMGTTPKIVDTFSNGISFNEGSITKVEGRDENQNPLITYPELYAGYGENNRVGLDIHENQDMIPQGSSTVIKHEVYQDITLEAHEDDYLFLPPDAKPSEEDSKLEEEGKLMISYGSSEEERKVYRYVNWSENGMKYTLSSSDDLSCDDLIGMAKEVIDVK</sequence>